<feature type="transmembrane region" description="Helical" evidence="1">
    <location>
        <begin position="7"/>
        <end position="26"/>
    </location>
</feature>
<accession>A0A212JNW8</accession>
<keyword evidence="1" id="KW-0812">Transmembrane</keyword>
<reference evidence="2" key="1">
    <citation type="submission" date="2016-04" db="EMBL/GenBank/DDBJ databases">
        <authorList>
            <person name="Evans L.H."/>
            <person name="Alamgir A."/>
            <person name="Owens N."/>
            <person name="Weber N.D."/>
            <person name="Virtaneva K."/>
            <person name="Barbian K."/>
            <person name="Babar A."/>
            <person name="Rosenke K."/>
        </authorList>
    </citation>
    <scope>NUCLEOTIDE SEQUENCE</scope>
    <source>
        <strain evidence="2">86-1</strain>
    </source>
</reference>
<keyword evidence="1" id="KW-0472">Membrane</keyword>
<dbReference type="RefSeq" id="WP_296941589.1">
    <property type="nucleotide sequence ID" value="NZ_LT599032.1"/>
</dbReference>
<dbReference type="AlphaFoldDB" id="A0A212JNW8"/>
<keyword evidence="1" id="KW-1133">Transmembrane helix</keyword>
<organism evidence="2">
    <name type="scientific">uncultured Dysgonomonas sp</name>
    <dbReference type="NCBI Taxonomy" id="206096"/>
    <lineage>
        <taxon>Bacteria</taxon>
        <taxon>Pseudomonadati</taxon>
        <taxon>Bacteroidota</taxon>
        <taxon>Bacteroidia</taxon>
        <taxon>Bacteroidales</taxon>
        <taxon>Dysgonomonadaceae</taxon>
        <taxon>Dysgonomonas</taxon>
        <taxon>environmental samples</taxon>
    </lineage>
</organism>
<name>A0A212JNW8_9BACT</name>
<proteinExistence type="predicted"/>
<dbReference type="EMBL" id="FLUM01000002">
    <property type="protein sequence ID" value="SBW01090.1"/>
    <property type="molecule type" value="Genomic_DNA"/>
</dbReference>
<sequence length="170" mass="19769">MKTFIKFIIVLLCSLIIAIIAFFIWYSDTGRENQYYIKEANMYIKTYPSRETVIIAFSDNIIGDFSDSLDYVKVYKGDNYYTDFFFDAMDKTIYSRNNSIINSHLMGYELKIVAFRDTAYYTYRGNGSYLLKSPYTGVSMSFWGSKEKVSVKNQNEICYTEIKTIGSVSD</sequence>
<protein>
    <submittedName>
        <fullName evidence="2">Uncharacterized protein</fullName>
    </submittedName>
</protein>
<evidence type="ECO:0000256" key="1">
    <source>
        <dbReference type="SAM" id="Phobius"/>
    </source>
</evidence>
<gene>
    <name evidence="2" type="ORF">KL86DYS1_20366</name>
</gene>
<evidence type="ECO:0000313" key="2">
    <source>
        <dbReference type="EMBL" id="SBW01090.1"/>
    </source>
</evidence>